<dbReference type="OrthoDB" id="1447968at2"/>
<dbReference type="Proteomes" id="UP000070138">
    <property type="component" value="Unassembled WGS sequence"/>
</dbReference>
<feature type="chain" id="PRO_5007479821" evidence="1">
    <location>
        <begin position="21"/>
        <end position="179"/>
    </location>
</feature>
<reference evidence="3" key="1">
    <citation type="submission" date="2014-10" db="EMBL/GenBank/DDBJ databases">
        <title>Genome sequencing of Vitellibacter sp. D-24.</title>
        <authorList>
            <person name="Thevarajoo S."/>
            <person name="Selvaratnam C."/>
            <person name="Goh K.M."/>
            <person name="Chong C.S."/>
        </authorList>
    </citation>
    <scope>NUCLEOTIDE SEQUENCE [LARGE SCALE GENOMIC DNA]</scope>
    <source>
        <strain evidence="3">D-24</strain>
    </source>
</reference>
<keyword evidence="3" id="KW-1185">Reference proteome</keyword>
<dbReference type="STRING" id="1548749.LS48_08105"/>
<organism evidence="2 3">
    <name type="scientific">Aequorivita aquimaris</name>
    <dbReference type="NCBI Taxonomy" id="1548749"/>
    <lineage>
        <taxon>Bacteria</taxon>
        <taxon>Pseudomonadati</taxon>
        <taxon>Bacteroidota</taxon>
        <taxon>Flavobacteriia</taxon>
        <taxon>Flavobacteriales</taxon>
        <taxon>Flavobacteriaceae</taxon>
        <taxon>Aequorivita</taxon>
    </lineage>
</organism>
<feature type="signal peptide" evidence="1">
    <location>
        <begin position="1"/>
        <end position="20"/>
    </location>
</feature>
<dbReference type="AlphaFoldDB" id="A0A137RHT4"/>
<proteinExistence type="predicted"/>
<dbReference type="RefSeq" id="WP_062621812.1">
    <property type="nucleotide sequence ID" value="NZ_JRWG01000004.1"/>
</dbReference>
<comment type="caution">
    <text evidence="2">The sequence shown here is derived from an EMBL/GenBank/DDBJ whole genome shotgun (WGS) entry which is preliminary data.</text>
</comment>
<name>A0A137RHT4_9FLAO</name>
<sequence length="179" mass="19540">MRNSVILSILLLSLSLTSCKTTIPDRDSVVPTIYFQLTGSGLSTGDVEITETFDFDNQALYLERNKTYNVLLSGKDSGGVSHITWELPNNAIVEIPEPIPSPWTDGAGSIGTRLLQVEGDRSDPRSSILLGTKIIGRTLDSGGTENRDFVFTVKDYHDNTFNKTLRVIIGAGPTRIGPR</sequence>
<keyword evidence="1" id="KW-0732">Signal</keyword>
<reference evidence="2 3" key="2">
    <citation type="journal article" date="2016" name="Int. J. Syst. Evol. Microbiol.">
        <title>Vitellibacter aquimaris sp. nov., a marine bacterium isolated from seawater.</title>
        <authorList>
            <person name="Thevarajoo S."/>
            <person name="Selvaratnam C."/>
            <person name="Goh K.M."/>
            <person name="Hong K.W."/>
            <person name="Chan X.Y."/>
            <person name="Chan K.G."/>
            <person name="Chong C.S."/>
        </authorList>
    </citation>
    <scope>NUCLEOTIDE SEQUENCE [LARGE SCALE GENOMIC DNA]</scope>
    <source>
        <strain evidence="2 3">D-24</strain>
    </source>
</reference>
<dbReference type="PROSITE" id="PS51257">
    <property type="entry name" value="PROKAR_LIPOPROTEIN"/>
    <property type="match status" value="1"/>
</dbReference>
<evidence type="ECO:0000313" key="2">
    <source>
        <dbReference type="EMBL" id="KXN99031.1"/>
    </source>
</evidence>
<dbReference type="EMBL" id="JRWG01000004">
    <property type="protein sequence ID" value="KXN99031.1"/>
    <property type="molecule type" value="Genomic_DNA"/>
</dbReference>
<protein>
    <submittedName>
        <fullName evidence="2">Uncharacterized protein</fullName>
    </submittedName>
</protein>
<evidence type="ECO:0000313" key="3">
    <source>
        <dbReference type="Proteomes" id="UP000070138"/>
    </source>
</evidence>
<accession>A0A137RHT4</accession>
<gene>
    <name evidence="2" type="ORF">LS48_08105</name>
</gene>
<evidence type="ECO:0000256" key="1">
    <source>
        <dbReference type="SAM" id="SignalP"/>
    </source>
</evidence>